<dbReference type="RefSeq" id="WP_072317977.1">
    <property type="nucleotide sequence ID" value="NZ_FPJE01000015.1"/>
</dbReference>
<dbReference type="STRING" id="1150368.SAMN02927921_02765"/>
<protein>
    <recommendedName>
        <fullName evidence="3">Helix-turn-helix domain-containing protein</fullName>
    </recommendedName>
</protein>
<accession>A0A1K1QQZ4</accession>
<dbReference type="OrthoDB" id="1442826at2"/>
<keyword evidence="2" id="KW-1185">Reference proteome</keyword>
<organism evidence="1 2">
    <name type="scientific">Sinomicrobium oceani</name>
    <dbReference type="NCBI Taxonomy" id="1150368"/>
    <lineage>
        <taxon>Bacteria</taxon>
        <taxon>Pseudomonadati</taxon>
        <taxon>Bacteroidota</taxon>
        <taxon>Flavobacteriia</taxon>
        <taxon>Flavobacteriales</taxon>
        <taxon>Flavobacteriaceae</taxon>
        <taxon>Sinomicrobium</taxon>
    </lineage>
</organism>
<evidence type="ECO:0008006" key="3">
    <source>
        <dbReference type="Google" id="ProtNLM"/>
    </source>
</evidence>
<evidence type="ECO:0000313" key="2">
    <source>
        <dbReference type="Proteomes" id="UP000182248"/>
    </source>
</evidence>
<dbReference type="AlphaFoldDB" id="A0A1K1QQZ4"/>
<sequence length="102" mass="11852">MANKIDFGSSVFNELLERLAEDERLLLTHMGLVAALLYYHHNDREKKGYFRGSRSKLMRISRIKSIATYHKCLSDLVSYGYVEYQPSWHPSLGSRFRLAPLS</sequence>
<gene>
    <name evidence="1" type="ORF">SAMN02927921_02765</name>
</gene>
<dbReference type="EMBL" id="FPJE01000015">
    <property type="protein sequence ID" value="SFW62351.1"/>
    <property type="molecule type" value="Genomic_DNA"/>
</dbReference>
<evidence type="ECO:0000313" key="1">
    <source>
        <dbReference type="EMBL" id="SFW62351.1"/>
    </source>
</evidence>
<dbReference type="Proteomes" id="UP000182248">
    <property type="component" value="Unassembled WGS sequence"/>
</dbReference>
<name>A0A1K1QQZ4_9FLAO</name>
<proteinExistence type="predicted"/>
<reference evidence="1 2" key="1">
    <citation type="submission" date="2016-11" db="EMBL/GenBank/DDBJ databases">
        <authorList>
            <person name="Jaros S."/>
            <person name="Januszkiewicz K."/>
            <person name="Wedrychowicz H."/>
        </authorList>
    </citation>
    <scope>NUCLEOTIDE SEQUENCE [LARGE SCALE GENOMIC DNA]</scope>
    <source>
        <strain evidence="1 2">CGMCC 1.12145</strain>
    </source>
</reference>